<comment type="caution">
    <text evidence="1">The sequence shown here is derived from an EMBL/GenBank/DDBJ whole genome shotgun (WGS) entry which is preliminary data.</text>
</comment>
<name>A0A8J2KJ57_9HEXA</name>
<organism evidence="1 2">
    <name type="scientific">Allacma fusca</name>
    <dbReference type="NCBI Taxonomy" id="39272"/>
    <lineage>
        <taxon>Eukaryota</taxon>
        <taxon>Metazoa</taxon>
        <taxon>Ecdysozoa</taxon>
        <taxon>Arthropoda</taxon>
        <taxon>Hexapoda</taxon>
        <taxon>Collembola</taxon>
        <taxon>Symphypleona</taxon>
        <taxon>Sminthuridae</taxon>
        <taxon>Allacma</taxon>
    </lineage>
</organism>
<dbReference type="Proteomes" id="UP000708208">
    <property type="component" value="Unassembled WGS sequence"/>
</dbReference>
<sequence length="9" mass="1067">MSNWVLNFG</sequence>
<reference evidence="1" key="1">
    <citation type="submission" date="2021-06" db="EMBL/GenBank/DDBJ databases">
        <authorList>
            <person name="Hodson N. C."/>
            <person name="Mongue J. A."/>
            <person name="Jaron S. K."/>
        </authorList>
    </citation>
    <scope>NUCLEOTIDE SEQUENCE</scope>
</reference>
<keyword evidence="2" id="KW-1185">Reference proteome</keyword>
<accession>A0A8J2KJ57</accession>
<proteinExistence type="predicted"/>
<protein>
    <submittedName>
        <fullName evidence="1">Uncharacterized protein</fullName>
    </submittedName>
</protein>
<feature type="non-terminal residue" evidence="1">
    <location>
        <position position="1"/>
    </location>
</feature>
<gene>
    <name evidence="1" type="ORF">AFUS01_LOCUS15720</name>
</gene>
<dbReference type="EMBL" id="CAJVCH010140653">
    <property type="protein sequence ID" value="CAG7726835.1"/>
    <property type="molecule type" value="Genomic_DNA"/>
</dbReference>
<evidence type="ECO:0000313" key="1">
    <source>
        <dbReference type="EMBL" id="CAG7726835.1"/>
    </source>
</evidence>
<evidence type="ECO:0000313" key="2">
    <source>
        <dbReference type="Proteomes" id="UP000708208"/>
    </source>
</evidence>